<evidence type="ECO:0000313" key="2">
    <source>
        <dbReference type="EMBL" id="NEZ56718.1"/>
    </source>
</evidence>
<evidence type="ECO:0000313" key="3">
    <source>
        <dbReference type="Proteomes" id="UP000481033"/>
    </source>
</evidence>
<reference evidence="2 3" key="1">
    <citation type="journal article" date="2020" name="Microb. Ecol.">
        <title>Ecogenomics of the Marine Benthic Filamentous Cyanobacterium Adonisia.</title>
        <authorList>
            <person name="Walter J.M."/>
            <person name="Coutinho F.H."/>
            <person name="Leomil L."/>
            <person name="Hargreaves P.I."/>
            <person name="Campeao M.E."/>
            <person name="Vieira V.V."/>
            <person name="Silva B.S."/>
            <person name="Fistarol G.O."/>
            <person name="Salomon P.S."/>
            <person name="Sawabe T."/>
            <person name="Mino S."/>
            <person name="Hosokawa M."/>
            <person name="Miyashita H."/>
            <person name="Maruyama F."/>
            <person name="van Verk M.C."/>
            <person name="Dutilh B.E."/>
            <person name="Thompson C.C."/>
            <person name="Thompson F.L."/>
        </authorList>
    </citation>
    <scope>NUCLEOTIDE SEQUENCE [LARGE SCALE GENOMIC DNA]</scope>
    <source>
        <strain evidence="2 3">CCMR0081</strain>
    </source>
</reference>
<name>A0A6M0RKD3_9CYAN</name>
<dbReference type="AlphaFoldDB" id="A0A6M0RKD3"/>
<dbReference type="InterPro" id="IPR029068">
    <property type="entry name" value="Glyas_Bleomycin-R_OHBP_Dase"/>
</dbReference>
<dbReference type="RefSeq" id="WP_163663466.1">
    <property type="nucleotide sequence ID" value="NZ_QXHD01000004.1"/>
</dbReference>
<keyword evidence="3" id="KW-1185">Reference proteome</keyword>
<feature type="domain" description="VOC" evidence="1">
    <location>
        <begin position="3"/>
        <end position="118"/>
    </location>
</feature>
<accession>A0A6M0RKD3</accession>
<dbReference type="Gene3D" id="3.10.180.10">
    <property type="entry name" value="2,3-Dihydroxybiphenyl 1,2-Dioxygenase, domain 1"/>
    <property type="match status" value="1"/>
</dbReference>
<evidence type="ECO:0000259" key="1">
    <source>
        <dbReference type="PROSITE" id="PS51819"/>
    </source>
</evidence>
<proteinExistence type="predicted"/>
<dbReference type="SUPFAM" id="SSF54593">
    <property type="entry name" value="Glyoxalase/Bleomycin resistance protein/Dihydroxybiphenyl dioxygenase"/>
    <property type="match status" value="1"/>
</dbReference>
<dbReference type="InterPro" id="IPR004360">
    <property type="entry name" value="Glyas_Fos-R_dOase_dom"/>
</dbReference>
<protein>
    <submittedName>
        <fullName evidence="2">Bleomycin resistance protein</fullName>
    </submittedName>
</protein>
<sequence>MIQRTLYVIAVPNLEISAPFYRDVLGFTIEDMGDPGWRMYRRDGCRIMAGECPNAIPARELGDHSYFAYFVVDDVDSEYNKVTAHNVEIVKPLRDEPWGMREFGLRTIDGHRLMIGKDLDE</sequence>
<organism evidence="2 3">
    <name type="scientific">Adonisia turfae CCMR0081</name>
    <dbReference type="NCBI Taxonomy" id="2292702"/>
    <lineage>
        <taxon>Bacteria</taxon>
        <taxon>Bacillati</taxon>
        <taxon>Cyanobacteriota</taxon>
        <taxon>Adonisia</taxon>
        <taxon>Adonisia turfae</taxon>
    </lineage>
</organism>
<dbReference type="InterPro" id="IPR037523">
    <property type="entry name" value="VOC_core"/>
</dbReference>
<gene>
    <name evidence="2" type="ORF">DXZ20_13730</name>
</gene>
<dbReference type="PROSITE" id="PS51819">
    <property type="entry name" value="VOC"/>
    <property type="match status" value="1"/>
</dbReference>
<dbReference type="EMBL" id="QXHD01000004">
    <property type="protein sequence ID" value="NEZ56718.1"/>
    <property type="molecule type" value="Genomic_DNA"/>
</dbReference>
<dbReference type="Proteomes" id="UP000481033">
    <property type="component" value="Unassembled WGS sequence"/>
</dbReference>
<dbReference type="Pfam" id="PF00903">
    <property type="entry name" value="Glyoxalase"/>
    <property type="match status" value="1"/>
</dbReference>
<comment type="caution">
    <text evidence="2">The sequence shown here is derived from an EMBL/GenBank/DDBJ whole genome shotgun (WGS) entry which is preliminary data.</text>
</comment>